<name>A0A4Y9XVR8_9APHY</name>
<reference evidence="4 5" key="1">
    <citation type="submission" date="2019-01" db="EMBL/GenBank/DDBJ databases">
        <title>Genome sequencing of the rare red list fungi Fomitopsis rosea.</title>
        <authorList>
            <person name="Buettner E."/>
            <person name="Kellner H."/>
        </authorList>
    </citation>
    <scope>NUCLEOTIDE SEQUENCE [LARGE SCALE GENOMIC DNA]</scope>
    <source>
        <strain evidence="4 5">DSM 105464</strain>
    </source>
</reference>
<dbReference type="Pfam" id="PF14214">
    <property type="entry name" value="Helitron_like_N"/>
    <property type="match status" value="1"/>
</dbReference>
<dbReference type="AlphaFoldDB" id="A0A4Y9XVR8"/>
<evidence type="ECO:0000313" key="5">
    <source>
        <dbReference type="Proteomes" id="UP000298390"/>
    </source>
</evidence>
<organism evidence="4 5">
    <name type="scientific">Rhodofomes roseus</name>
    <dbReference type="NCBI Taxonomy" id="34475"/>
    <lineage>
        <taxon>Eukaryota</taxon>
        <taxon>Fungi</taxon>
        <taxon>Dikarya</taxon>
        <taxon>Basidiomycota</taxon>
        <taxon>Agaricomycotina</taxon>
        <taxon>Agaricomycetes</taxon>
        <taxon>Polyporales</taxon>
        <taxon>Rhodofomes</taxon>
    </lineage>
</organism>
<comment type="caution">
    <text evidence="4">The sequence shown here is derived from an EMBL/GenBank/DDBJ whole genome shotgun (WGS) entry which is preliminary data.</text>
</comment>
<feature type="compositionally biased region" description="Polar residues" evidence="1">
    <location>
        <begin position="478"/>
        <end position="487"/>
    </location>
</feature>
<dbReference type="InterPro" id="IPR025476">
    <property type="entry name" value="Helitron_helicase-like"/>
</dbReference>
<evidence type="ECO:0000256" key="2">
    <source>
        <dbReference type="SAM" id="SignalP"/>
    </source>
</evidence>
<feature type="domain" description="Helitron helicase-like" evidence="3">
    <location>
        <begin position="16"/>
        <end position="185"/>
    </location>
</feature>
<feature type="chain" id="PRO_5021441728" description="Helitron helicase-like domain-containing protein" evidence="2">
    <location>
        <begin position="25"/>
        <end position="699"/>
    </location>
</feature>
<feature type="region of interest" description="Disordered" evidence="1">
    <location>
        <begin position="672"/>
        <end position="699"/>
    </location>
</feature>
<proteinExistence type="predicted"/>
<evidence type="ECO:0000256" key="1">
    <source>
        <dbReference type="SAM" id="MobiDB-lite"/>
    </source>
</evidence>
<evidence type="ECO:0000313" key="4">
    <source>
        <dbReference type="EMBL" id="TFY54236.1"/>
    </source>
</evidence>
<protein>
    <recommendedName>
        <fullName evidence="3">Helitron helicase-like domain-containing protein</fullName>
    </recommendedName>
</protein>
<sequence length="699" mass="79240">MRRRDFVADAALLSTITLADLTSAAEQEAAGQPITNASVRLLKKRVHATASRVMGSDASRVRLRTQIWSTSTWLNPANVWITINPDDLHDPIAQIFVGEQIDMDAFSRTAGPDKAHRARNIASDAYAAARFFHFTIRLVLETLFGVRVRTGGRMESKIGVFGHLAAYFGTVECQGRGTLHLHLLLWLRNSPSPTEMREWLQLPAFRERVKAYINENFRASLRGAESASEVLALPKDAEVAYSRPIHPDSAEYWEEVQRLEAVVARTKQLHVCGPGCLVTDKVSRQPKCKRRAPWPLSEDDMIDADGQWTPRRTFGYLNAWVPAISHNLRCNNDGKLLTNSRETNNITFYITNYTAKKQGKTYNSSALWAKGLAYHFADTSYLDELRERQRLLLFRAVNVLNREQELPAPMAVSYLMGWGDVYRSHHYTSIYWTSFISTLLHCYPELCKRRHIDHTDDSRVSDLQSNDVETEVGREQSDNSPEESFTLTTTSSGCITLASQVEDYQLRGDALVNKNVVSFFVDTYEQSVNKARDVESEAHHDEVGGQRRRRGRPPSDRSRYLPAHHRHDTVQRVVRGLGHNTLPNFVGAQFPRNDDPDSYDFYCASMLLLFKPWRDVAVDLKERNETWQSSLDRFKSSAPADVLRQLDNIQHYHACKVAAEADQENRQHVVYTNGTQGSDSDDDDTGAGAHSAEWPMLLG</sequence>
<feature type="region of interest" description="Disordered" evidence="1">
    <location>
        <begin position="531"/>
        <end position="565"/>
    </location>
</feature>
<feature type="signal peptide" evidence="2">
    <location>
        <begin position="1"/>
        <end position="24"/>
    </location>
</feature>
<feature type="compositionally biased region" description="Basic and acidic residues" evidence="1">
    <location>
        <begin position="531"/>
        <end position="545"/>
    </location>
</feature>
<keyword evidence="2" id="KW-0732">Signal</keyword>
<accession>A0A4Y9XVR8</accession>
<gene>
    <name evidence="4" type="ORF">EVJ58_g8978</name>
</gene>
<evidence type="ECO:0000259" key="3">
    <source>
        <dbReference type="Pfam" id="PF14214"/>
    </source>
</evidence>
<dbReference type="EMBL" id="SEKV01000722">
    <property type="protein sequence ID" value="TFY54236.1"/>
    <property type="molecule type" value="Genomic_DNA"/>
</dbReference>
<dbReference type="Proteomes" id="UP000298390">
    <property type="component" value="Unassembled WGS sequence"/>
</dbReference>
<feature type="region of interest" description="Disordered" evidence="1">
    <location>
        <begin position="458"/>
        <end position="487"/>
    </location>
</feature>
<dbReference type="STRING" id="34475.A0A4Y9XVR8"/>